<reference evidence="3" key="1">
    <citation type="submission" date="2020-05" db="EMBL/GenBank/DDBJ databases">
        <title>Phylogenomic resolution of chytrid fungi.</title>
        <authorList>
            <person name="Stajich J.E."/>
            <person name="Amses K."/>
            <person name="Simmons R."/>
            <person name="Seto K."/>
            <person name="Myers J."/>
            <person name="Bonds A."/>
            <person name="Quandt C.A."/>
            <person name="Barry K."/>
            <person name="Liu P."/>
            <person name="Grigoriev I."/>
            <person name="Longcore J.E."/>
            <person name="James T.Y."/>
        </authorList>
    </citation>
    <scope>NUCLEOTIDE SEQUENCE</scope>
    <source>
        <strain evidence="3">JEL0476</strain>
    </source>
</reference>
<gene>
    <name evidence="3" type="ORF">HK099_005935</name>
</gene>
<comment type="caution">
    <text evidence="3">The sequence shown here is derived from an EMBL/GenBank/DDBJ whole genome shotgun (WGS) entry which is preliminary data.</text>
</comment>
<evidence type="ECO:0000313" key="3">
    <source>
        <dbReference type="EMBL" id="KAJ3216266.1"/>
    </source>
</evidence>
<dbReference type="InterPro" id="IPR003697">
    <property type="entry name" value="Maf-like"/>
</dbReference>
<accession>A0AAD5TYG1</accession>
<dbReference type="Proteomes" id="UP001211065">
    <property type="component" value="Unassembled WGS sequence"/>
</dbReference>
<dbReference type="SUPFAM" id="SSF52972">
    <property type="entry name" value="ITPase-like"/>
    <property type="match status" value="1"/>
</dbReference>
<keyword evidence="2" id="KW-0378">Hydrolase</keyword>
<dbReference type="PANTHER" id="PTHR43213">
    <property type="entry name" value="BIFUNCTIONAL DTTP/UTP PYROPHOSPHATASE/METHYLTRANSFERASE PROTEIN-RELATED"/>
    <property type="match status" value="1"/>
</dbReference>
<evidence type="ECO:0000256" key="2">
    <source>
        <dbReference type="ARBA" id="ARBA00022801"/>
    </source>
</evidence>
<evidence type="ECO:0008006" key="5">
    <source>
        <dbReference type="Google" id="ProtNLM"/>
    </source>
</evidence>
<proteinExistence type="predicted"/>
<sequence length="141" mass="16234">MNMYELKNFFYFAALEKAKDVAFTKLKGDFDLLISADTVINYNNIILEKPRDEKHCKEILSLLSGKKHSVLTATVLFFPIKNKELTIKLEEKDCQKDFVFNNSNFKAAFFVEETLVEFDALDEELIEGYLGSKEWTDKAAG</sequence>
<dbReference type="Pfam" id="PF02545">
    <property type="entry name" value="Maf"/>
    <property type="match status" value="1"/>
</dbReference>
<dbReference type="EMBL" id="JADGJW010000487">
    <property type="protein sequence ID" value="KAJ3216266.1"/>
    <property type="molecule type" value="Genomic_DNA"/>
</dbReference>
<dbReference type="PANTHER" id="PTHR43213:SF5">
    <property type="entry name" value="BIFUNCTIONAL DTTP_UTP PYROPHOSPHATASE_METHYLTRANSFERASE PROTEIN-RELATED"/>
    <property type="match status" value="1"/>
</dbReference>
<comment type="cofactor">
    <cofactor evidence="1">
        <name>a divalent metal cation</name>
        <dbReference type="ChEBI" id="CHEBI:60240"/>
    </cofactor>
</comment>
<dbReference type="AlphaFoldDB" id="A0AAD5TYG1"/>
<dbReference type="InterPro" id="IPR029001">
    <property type="entry name" value="ITPase-like_fam"/>
</dbReference>
<evidence type="ECO:0000256" key="1">
    <source>
        <dbReference type="ARBA" id="ARBA00001968"/>
    </source>
</evidence>
<name>A0AAD5TYG1_9FUNG</name>
<protein>
    <recommendedName>
        <fullName evidence="5">Maf-like protein</fullName>
    </recommendedName>
</protein>
<dbReference type="Gene3D" id="3.90.950.10">
    <property type="match status" value="1"/>
</dbReference>
<evidence type="ECO:0000313" key="4">
    <source>
        <dbReference type="Proteomes" id="UP001211065"/>
    </source>
</evidence>
<organism evidence="3 4">
    <name type="scientific">Clydaea vesicula</name>
    <dbReference type="NCBI Taxonomy" id="447962"/>
    <lineage>
        <taxon>Eukaryota</taxon>
        <taxon>Fungi</taxon>
        <taxon>Fungi incertae sedis</taxon>
        <taxon>Chytridiomycota</taxon>
        <taxon>Chytridiomycota incertae sedis</taxon>
        <taxon>Chytridiomycetes</taxon>
        <taxon>Lobulomycetales</taxon>
        <taxon>Lobulomycetaceae</taxon>
        <taxon>Clydaea</taxon>
    </lineage>
</organism>
<keyword evidence="4" id="KW-1185">Reference proteome</keyword>
<dbReference type="GO" id="GO:0047429">
    <property type="term" value="F:nucleoside triphosphate diphosphatase activity"/>
    <property type="evidence" value="ECO:0007669"/>
    <property type="project" value="InterPro"/>
</dbReference>